<evidence type="ECO:0000313" key="6">
    <source>
        <dbReference type="Proteomes" id="UP000007801"/>
    </source>
</evidence>
<keyword evidence="2" id="KW-0812">Transmembrane</keyword>
<gene>
    <name evidence="5" type="primary">Dana\GF19813</name>
    <name evidence="5" type="synonym">dana_GLEANR_22219</name>
    <name evidence="5" type="ORF">GF19813</name>
</gene>
<evidence type="ECO:0000256" key="4">
    <source>
        <dbReference type="ARBA" id="ARBA00023136"/>
    </source>
</evidence>
<dbReference type="KEGG" id="dan:6502556"/>
<organism evidence="5 6">
    <name type="scientific">Drosophila ananassae</name>
    <name type="common">Fruit fly</name>
    <dbReference type="NCBI Taxonomy" id="7217"/>
    <lineage>
        <taxon>Eukaryota</taxon>
        <taxon>Metazoa</taxon>
        <taxon>Ecdysozoa</taxon>
        <taxon>Arthropoda</taxon>
        <taxon>Hexapoda</taxon>
        <taxon>Insecta</taxon>
        <taxon>Pterygota</taxon>
        <taxon>Neoptera</taxon>
        <taxon>Endopterygota</taxon>
        <taxon>Diptera</taxon>
        <taxon>Brachycera</taxon>
        <taxon>Muscomorpha</taxon>
        <taxon>Ephydroidea</taxon>
        <taxon>Drosophilidae</taxon>
        <taxon>Drosophila</taxon>
        <taxon>Sophophora</taxon>
    </lineage>
</organism>
<proteinExistence type="predicted"/>
<dbReference type="OrthoDB" id="71600at2759"/>
<protein>
    <submittedName>
        <fullName evidence="5">Uncharacterized protein</fullName>
    </submittedName>
</protein>
<evidence type="ECO:0000256" key="2">
    <source>
        <dbReference type="ARBA" id="ARBA00022692"/>
    </source>
</evidence>
<dbReference type="AlphaFoldDB" id="B3MHP5"/>
<evidence type="ECO:0000256" key="1">
    <source>
        <dbReference type="ARBA" id="ARBA00004141"/>
    </source>
</evidence>
<dbReference type="Proteomes" id="UP000007801">
    <property type="component" value="Unassembled WGS sequence"/>
</dbReference>
<comment type="subcellular location">
    <subcellularLocation>
        <location evidence="1">Membrane</location>
        <topology evidence="1">Multi-pass membrane protein</topology>
    </subcellularLocation>
</comment>
<evidence type="ECO:0000256" key="3">
    <source>
        <dbReference type="ARBA" id="ARBA00022989"/>
    </source>
</evidence>
<keyword evidence="6" id="KW-1185">Reference proteome</keyword>
<dbReference type="SUPFAM" id="SSF48652">
    <property type="entry name" value="Tetraspanin"/>
    <property type="match status" value="1"/>
</dbReference>
<dbReference type="InterPro" id="IPR018499">
    <property type="entry name" value="Tetraspanin/Peripherin"/>
</dbReference>
<dbReference type="Gene3D" id="1.10.1450.10">
    <property type="entry name" value="Tetraspanin"/>
    <property type="match status" value="1"/>
</dbReference>
<accession>B3MHP5</accession>
<keyword evidence="3" id="KW-1133">Transmembrane helix</keyword>
<dbReference type="EMBL" id="CH902619">
    <property type="protein sequence ID" value="EDV35881.2"/>
    <property type="molecule type" value="Genomic_DNA"/>
</dbReference>
<dbReference type="Pfam" id="PF00335">
    <property type="entry name" value="Tetraspanin"/>
    <property type="match status" value="1"/>
</dbReference>
<sequence length="89" mass="10366">MSLFQKKFHCCGIMGPQDYPTHNLNFSKSCYPKNSKNVFKEGCLGFLEAFCEQLRALNWTQMVIEIFDFVCANALAVKFHFFGSYEELY</sequence>
<dbReference type="CDD" id="cd03127">
    <property type="entry name" value="tetraspanin_LEL"/>
    <property type="match status" value="1"/>
</dbReference>
<evidence type="ECO:0000313" key="5">
    <source>
        <dbReference type="EMBL" id="EDV35881.2"/>
    </source>
</evidence>
<keyword evidence="4" id="KW-0472">Membrane</keyword>
<reference evidence="5 6" key="1">
    <citation type="journal article" date="2007" name="Nature">
        <title>Evolution of genes and genomes on the Drosophila phylogeny.</title>
        <authorList>
            <consortium name="Drosophila 12 Genomes Consortium"/>
            <person name="Clark A.G."/>
            <person name="Eisen M.B."/>
            <person name="Smith D.R."/>
            <person name="Bergman C.M."/>
            <person name="Oliver B."/>
            <person name="Markow T.A."/>
            <person name="Kaufman T.C."/>
            <person name="Kellis M."/>
            <person name="Gelbart W."/>
            <person name="Iyer V.N."/>
            <person name="Pollard D.A."/>
            <person name="Sackton T.B."/>
            <person name="Larracuente A.M."/>
            <person name="Singh N.D."/>
            <person name="Abad J.P."/>
            <person name="Abt D.N."/>
            <person name="Adryan B."/>
            <person name="Aguade M."/>
            <person name="Akashi H."/>
            <person name="Anderson W.W."/>
            <person name="Aquadro C.F."/>
            <person name="Ardell D.H."/>
            <person name="Arguello R."/>
            <person name="Artieri C.G."/>
            <person name="Barbash D.A."/>
            <person name="Barker D."/>
            <person name="Barsanti P."/>
            <person name="Batterham P."/>
            <person name="Batzoglou S."/>
            <person name="Begun D."/>
            <person name="Bhutkar A."/>
            <person name="Blanco E."/>
            <person name="Bosak S.A."/>
            <person name="Bradley R.K."/>
            <person name="Brand A.D."/>
            <person name="Brent M.R."/>
            <person name="Brooks A.N."/>
            <person name="Brown R.H."/>
            <person name="Butlin R.K."/>
            <person name="Caggese C."/>
            <person name="Calvi B.R."/>
            <person name="Bernardo de Carvalho A."/>
            <person name="Caspi A."/>
            <person name="Castrezana S."/>
            <person name="Celniker S.E."/>
            <person name="Chang J.L."/>
            <person name="Chapple C."/>
            <person name="Chatterji S."/>
            <person name="Chinwalla A."/>
            <person name="Civetta A."/>
            <person name="Clifton S.W."/>
            <person name="Comeron J.M."/>
            <person name="Costello J.C."/>
            <person name="Coyne J.A."/>
            <person name="Daub J."/>
            <person name="David R.G."/>
            <person name="Delcher A.L."/>
            <person name="Delehaunty K."/>
            <person name="Do C.B."/>
            <person name="Ebling H."/>
            <person name="Edwards K."/>
            <person name="Eickbush T."/>
            <person name="Evans J.D."/>
            <person name="Filipski A."/>
            <person name="Findeiss S."/>
            <person name="Freyhult E."/>
            <person name="Fulton L."/>
            <person name="Fulton R."/>
            <person name="Garcia A.C."/>
            <person name="Gardiner A."/>
            <person name="Garfield D.A."/>
            <person name="Garvin B.E."/>
            <person name="Gibson G."/>
            <person name="Gilbert D."/>
            <person name="Gnerre S."/>
            <person name="Godfrey J."/>
            <person name="Good R."/>
            <person name="Gotea V."/>
            <person name="Gravely B."/>
            <person name="Greenberg A.J."/>
            <person name="Griffiths-Jones S."/>
            <person name="Gross S."/>
            <person name="Guigo R."/>
            <person name="Gustafson E.A."/>
            <person name="Haerty W."/>
            <person name="Hahn M.W."/>
            <person name="Halligan D.L."/>
            <person name="Halpern A.L."/>
            <person name="Halter G.M."/>
            <person name="Han M.V."/>
            <person name="Heger A."/>
            <person name="Hillier L."/>
            <person name="Hinrichs A.S."/>
            <person name="Holmes I."/>
            <person name="Hoskins R.A."/>
            <person name="Hubisz M.J."/>
            <person name="Hultmark D."/>
            <person name="Huntley M.A."/>
            <person name="Jaffe D.B."/>
            <person name="Jagadeeshan S."/>
            <person name="Jeck W.R."/>
            <person name="Johnson J."/>
            <person name="Jones C.D."/>
            <person name="Jordan W.C."/>
            <person name="Karpen G.H."/>
            <person name="Kataoka E."/>
            <person name="Keightley P.D."/>
            <person name="Kheradpour P."/>
            <person name="Kirkness E.F."/>
            <person name="Koerich L.B."/>
            <person name="Kristiansen K."/>
            <person name="Kudrna D."/>
            <person name="Kulathinal R.J."/>
            <person name="Kumar S."/>
            <person name="Kwok R."/>
            <person name="Lander E."/>
            <person name="Langley C.H."/>
            <person name="Lapoint R."/>
            <person name="Lazzaro B.P."/>
            <person name="Lee S.J."/>
            <person name="Levesque L."/>
            <person name="Li R."/>
            <person name="Lin C.F."/>
            <person name="Lin M.F."/>
            <person name="Lindblad-Toh K."/>
            <person name="Llopart A."/>
            <person name="Long M."/>
            <person name="Low L."/>
            <person name="Lozovsky E."/>
            <person name="Lu J."/>
            <person name="Luo M."/>
            <person name="Machado C.A."/>
            <person name="Makalowski W."/>
            <person name="Marzo M."/>
            <person name="Matsuda M."/>
            <person name="Matzkin L."/>
            <person name="McAllister B."/>
            <person name="McBride C.S."/>
            <person name="McKernan B."/>
            <person name="McKernan K."/>
            <person name="Mendez-Lago M."/>
            <person name="Minx P."/>
            <person name="Mollenhauer M.U."/>
            <person name="Montooth K."/>
            <person name="Mount S.M."/>
            <person name="Mu X."/>
            <person name="Myers E."/>
            <person name="Negre B."/>
            <person name="Newfeld S."/>
            <person name="Nielsen R."/>
            <person name="Noor M.A."/>
            <person name="O'Grady P."/>
            <person name="Pachter L."/>
            <person name="Papaceit M."/>
            <person name="Parisi M.J."/>
            <person name="Parisi M."/>
            <person name="Parts L."/>
            <person name="Pedersen J.S."/>
            <person name="Pesole G."/>
            <person name="Phillippy A.M."/>
            <person name="Ponting C.P."/>
            <person name="Pop M."/>
            <person name="Porcelli D."/>
            <person name="Powell J.R."/>
            <person name="Prohaska S."/>
            <person name="Pruitt K."/>
            <person name="Puig M."/>
            <person name="Quesneville H."/>
            <person name="Ram K.R."/>
            <person name="Rand D."/>
            <person name="Rasmussen M.D."/>
            <person name="Reed L.K."/>
            <person name="Reenan R."/>
            <person name="Reily A."/>
            <person name="Remington K.A."/>
            <person name="Rieger T.T."/>
            <person name="Ritchie M.G."/>
            <person name="Robin C."/>
            <person name="Rogers Y.H."/>
            <person name="Rohde C."/>
            <person name="Rozas J."/>
            <person name="Rubenfield M.J."/>
            <person name="Ruiz A."/>
            <person name="Russo S."/>
            <person name="Salzberg S.L."/>
            <person name="Sanchez-Gracia A."/>
            <person name="Saranga D.J."/>
            <person name="Sato H."/>
            <person name="Schaeffer S.W."/>
            <person name="Schatz M.C."/>
            <person name="Schlenke T."/>
            <person name="Schwartz R."/>
            <person name="Segarra C."/>
            <person name="Singh R.S."/>
            <person name="Sirot L."/>
            <person name="Sirota M."/>
            <person name="Sisneros N.B."/>
            <person name="Smith C.D."/>
            <person name="Smith T.F."/>
            <person name="Spieth J."/>
            <person name="Stage D.E."/>
            <person name="Stark A."/>
            <person name="Stephan W."/>
            <person name="Strausberg R.L."/>
            <person name="Strempel S."/>
            <person name="Sturgill D."/>
            <person name="Sutton G."/>
            <person name="Sutton G.G."/>
            <person name="Tao W."/>
            <person name="Teichmann S."/>
            <person name="Tobari Y.N."/>
            <person name="Tomimura Y."/>
            <person name="Tsolas J.M."/>
            <person name="Valente V.L."/>
            <person name="Venter E."/>
            <person name="Venter J.C."/>
            <person name="Vicario S."/>
            <person name="Vieira F.G."/>
            <person name="Vilella A.J."/>
            <person name="Villasante A."/>
            <person name="Walenz B."/>
            <person name="Wang J."/>
            <person name="Wasserman M."/>
            <person name="Watts T."/>
            <person name="Wilson D."/>
            <person name="Wilson R.K."/>
            <person name="Wing R.A."/>
            <person name="Wolfner M.F."/>
            <person name="Wong A."/>
            <person name="Wong G.K."/>
            <person name="Wu C.I."/>
            <person name="Wu G."/>
            <person name="Yamamoto D."/>
            <person name="Yang H.P."/>
            <person name="Yang S.P."/>
            <person name="Yorke J.A."/>
            <person name="Yoshida K."/>
            <person name="Zdobnov E."/>
            <person name="Zhang P."/>
            <person name="Zhang Y."/>
            <person name="Zimin A.V."/>
            <person name="Baldwin J."/>
            <person name="Abdouelleil A."/>
            <person name="Abdulkadir J."/>
            <person name="Abebe A."/>
            <person name="Abera B."/>
            <person name="Abreu J."/>
            <person name="Acer S.C."/>
            <person name="Aftuck L."/>
            <person name="Alexander A."/>
            <person name="An P."/>
            <person name="Anderson E."/>
            <person name="Anderson S."/>
            <person name="Arachi H."/>
            <person name="Azer M."/>
            <person name="Bachantsang P."/>
            <person name="Barry A."/>
            <person name="Bayul T."/>
            <person name="Berlin A."/>
            <person name="Bessette D."/>
            <person name="Bloom T."/>
            <person name="Blye J."/>
            <person name="Boguslavskiy L."/>
            <person name="Bonnet C."/>
            <person name="Boukhgalter B."/>
            <person name="Bourzgui I."/>
            <person name="Brown A."/>
            <person name="Cahill P."/>
            <person name="Channer S."/>
            <person name="Cheshatsang Y."/>
            <person name="Chuda L."/>
            <person name="Citroen M."/>
            <person name="Collymore A."/>
            <person name="Cooke P."/>
            <person name="Costello M."/>
            <person name="D'Aco K."/>
            <person name="Daza R."/>
            <person name="De Haan G."/>
            <person name="DeGray S."/>
            <person name="DeMaso C."/>
            <person name="Dhargay N."/>
            <person name="Dooley K."/>
            <person name="Dooley E."/>
            <person name="Doricent M."/>
            <person name="Dorje P."/>
            <person name="Dorjee K."/>
            <person name="Dupes A."/>
            <person name="Elong R."/>
            <person name="Falk J."/>
            <person name="Farina A."/>
            <person name="Faro S."/>
            <person name="Ferguson D."/>
            <person name="Fisher S."/>
            <person name="Foley C.D."/>
            <person name="Franke A."/>
            <person name="Friedrich D."/>
            <person name="Gadbois L."/>
            <person name="Gearin G."/>
            <person name="Gearin C.R."/>
            <person name="Giannoukos G."/>
            <person name="Goode T."/>
            <person name="Graham J."/>
            <person name="Grandbois E."/>
            <person name="Grewal S."/>
            <person name="Gyaltsen K."/>
            <person name="Hafez N."/>
            <person name="Hagos B."/>
            <person name="Hall J."/>
            <person name="Henson C."/>
            <person name="Hollinger A."/>
            <person name="Honan T."/>
            <person name="Huard M.D."/>
            <person name="Hughes L."/>
            <person name="Hurhula B."/>
            <person name="Husby M.E."/>
            <person name="Kamat A."/>
            <person name="Kanga B."/>
            <person name="Kashin S."/>
            <person name="Khazanovich D."/>
            <person name="Kisner P."/>
            <person name="Lance K."/>
            <person name="Lara M."/>
            <person name="Lee W."/>
            <person name="Lennon N."/>
            <person name="Letendre F."/>
            <person name="LeVine R."/>
            <person name="Lipovsky A."/>
            <person name="Liu X."/>
            <person name="Liu J."/>
            <person name="Liu S."/>
            <person name="Lokyitsang T."/>
            <person name="Lokyitsang Y."/>
            <person name="Lubonja R."/>
            <person name="Lui A."/>
            <person name="MacDonald P."/>
            <person name="Magnisalis V."/>
            <person name="Maru K."/>
            <person name="Matthews C."/>
            <person name="McCusker W."/>
            <person name="McDonough S."/>
            <person name="Mehta T."/>
            <person name="Meldrim J."/>
            <person name="Meneus L."/>
            <person name="Mihai O."/>
            <person name="Mihalev A."/>
            <person name="Mihova T."/>
            <person name="Mittelman R."/>
            <person name="Mlenga V."/>
            <person name="Montmayeur A."/>
            <person name="Mulrain L."/>
            <person name="Navidi A."/>
            <person name="Naylor J."/>
            <person name="Negash T."/>
            <person name="Nguyen T."/>
            <person name="Nguyen N."/>
            <person name="Nicol R."/>
            <person name="Norbu C."/>
            <person name="Norbu N."/>
            <person name="Novod N."/>
            <person name="O'Neill B."/>
            <person name="Osman S."/>
            <person name="Markiewicz E."/>
            <person name="Oyono O.L."/>
            <person name="Patti C."/>
            <person name="Phunkhang P."/>
            <person name="Pierre F."/>
            <person name="Priest M."/>
            <person name="Raghuraman S."/>
            <person name="Rege F."/>
            <person name="Reyes R."/>
            <person name="Rise C."/>
            <person name="Rogov P."/>
            <person name="Ross K."/>
            <person name="Ryan E."/>
            <person name="Settipalli S."/>
            <person name="Shea T."/>
            <person name="Sherpa N."/>
            <person name="Shi L."/>
            <person name="Shih D."/>
            <person name="Sparrow T."/>
            <person name="Spaulding J."/>
            <person name="Stalker J."/>
            <person name="Stange-Thomann N."/>
            <person name="Stavropoulos S."/>
            <person name="Stone C."/>
            <person name="Strader C."/>
            <person name="Tesfaye S."/>
            <person name="Thomson T."/>
            <person name="Thoulutsang Y."/>
            <person name="Thoulutsang D."/>
            <person name="Topham K."/>
            <person name="Topping I."/>
            <person name="Tsamla T."/>
            <person name="Vassiliev H."/>
            <person name="Vo A."/>
            <person name="Wangchuk T."/>
            <person name="Wangdi T."/>
            <person name="Weiand M."/>
            <person name="Wilkinson J."/>
            <person name="Wilson A."/>
            <person name="Yadav S."/>
            <person name="Young G."/>
            <person name="Yu Q."/>
            <person name="Zembek L."/>
            <person name="Zhong D."/>
            <person name="Zimmer A."/>
            <person name="Zwirko Z."/>
            <person name="Jaffe D.B."/>
            <person name="Alvarez P."/>
            <person name="Brockman W."/>
            <person name="Butler J."/>
            <person name="Chin C."/>
            <person name="Gnerre S."/>
            <person name="Grabherr M."/>
            <person name="Kleber M."/>
            <person name="Mauceli E."/>
            <person name="MacCallum I."/>
        </authorList>
    </citation>
    <scope>NUCLEOTIDE SEQUENCE [LARGE SCALE GENOMIC DNA]</scope>
    <source>
        <strain evidence="6">Tucson 14024-0371.13</strain>
    </source>
</reference>
<dbReference type="GeneID" id="6502556"/>
<dbReference type="HOGENOM" id="CLU_2892416_0_0_1"/>
<name>B3MHP5_DROAN</name>
<dbReference type="InterPro" id="IPR008952">
    <property type="entry name" value="Tetraspanin_EC2_sf"/>
</dbReference>
<dbReference type="GO" id="GO:0016020">
    <property type="term" value="C:membrane"/>
    <property type="evidence" value="ECO:0007669"/>
    <property type="project" value="UniProtKB-SubCell"/>
</dbReference>
<dbReference type="InParanoid" id="B3MHP5"/>